<dbReference type="InterPro" id="IPR036259">
    <property type="entry name" value="MFS_trans_sf"/>
</dbReference>
<dbReference type="PANTHER" id="PTHR11328">
    <property type="entry name" value="MAJOR FACILITATOR SUPERFAMILY DOMAIN-CONTAINING PROTEIN"/>
    <property type="match status" value="1"/>
</dbReference>
<dbReference type="GO" id="GO:0015293">
    <property type="term" value="F:symporter activity"/>
    <property type="evidence" value="ECO:0007669"/>
    <property type="project" value="UniProtKB-KW"/>
</dbReference>
<evidence type="ECO:0000256" key="1">
    <source>
        <dbReference type="ARBA" id="ARBA00004651"/>
    </source>
</evidence>
<dbReference type="NCBIfam" id="TIGR00792">
    <property type="entry name" value="gph"/>
    <property type="match status" value="1"/>
</dbReference>
<feature type="transmembrane region" description="Helical" evidence="8">
    <location>
        <begin position="422"/>
        <end position="441"/>
    </location>
</feature>
<protein>
    <submittedName>
        <fullName evidence="9">MFS transporter</fullName>
    </submittedName>
</protein>
<dbReference type="Gene3D" id="1.20.1250.20">
    <property type="entry name" value="MFS general substrate transporter like domains"/>
    <property type="match status" value="2"/>
</dbReference>
<feature type="transmembrane region" description="Helical" evidence="8">
    <location>
        <begin position="380"/>
        <end position="402"/>
    </location>
</feature>
<dbReference type="GO" id="GO:0006814">
    <property type="term" value="P:sodium ion transport"/>
    <property type="evidence" value="ECO:0007669"/>
    <property type="project" value="InterPro"/>
</dbReference>
<dbReference type="PROSITE" id="PS00872">
    <property type="entry name" value="NA_GALACTOSIDE_SYMP"/>
    <property type="match status" value="1"/>
</dbReference>
<dbReference type="SUPFAM" id="SSF103473">
    <property type="entry name" value="MFS general substrate transporter"/>
    <property type="match status" value="1"/>
</dbReference>
<feature type="transmembrane region" description="Helical" evidence="8">
    <location>
        <begin position="244"/>
        <end position="266"/>
    </location>
</feature>
<dbReference type="CDD" id="cd17332">
    <property type="entry name" value="MFS_MelB_like"/>
    <property type="match status" value="1"/>
</dbReference>
<reference evidence="9" key="2">
    <citation type="submission" date="2021-04" db="EMBL/GenBank/DDBJ databases">
        <authorList>
            <person name="Liu J."/>
        </authorList>
    </citation>
    <scope>NUCLEOTIDE SEQUENCE</scope>
    <source>
        <strain evidence="9">BAD-6</strain>
    </source>
</reference>
<accession>A0A8J7VYB4</accession>
<dbReference type="EMBL" id="JAGSND010000003">
    <property type="protein sequence ID" value="MBR0597299.1"/>
    <property type="molecule type" value="Genomic_DNA"/>
</dbReference>
<feature type="transmembrane region" description="Helical" evidence="8">
    <location>
        <begin position="114"/>
        <end position="133"/>
    </location>
</feature>
<name>A0A8J7VYB4_9FIRM</name>
<keyword evidence="10" id="KW-1185">Reference proteome</keyword>
<feature type="transmembrane region" description="Helical" evidence="8">
    <location>
        <begin position="21"/>
        <end position="41"/>
    </location>
</feature>
<dbReference type="InterPro" id="IPR018043">
    <property type="entry name" value="Na/Gal_symport_CS"/>
</dbReference>
<evidence type="ECO:0000256" key="6">
    <source>
        <dbReference type="ARBA" id="ARBA00022989"/>
    </source>
</evidence>
<evidence type="ECO:0000256" key="4">
    <source>
        <dbReference type="ARBA" id="ARBA00022692"/>
    </source>
</evidence>
<dbReference type="Proteomes" id="UP000675664">
    <property type="component" value="Unassembled WGS sequence"/>
</dbReference>
<feature type="transmembrane region" description="Helical" evidence="8">
    <location>
        <begin position="47"/>
        <end position="65"/>
    </location>
</feature>
<keyword evidence="5" id="KW-0769">Symport</keyword>
<dbReference type="InterPro" id="IPR001927">
    <property type="entry name" value="Na/Gal_symport"/>
</dbReference>
<keyword evidence="7 8" id="KW-0472">Membrane</keyword>
<evidence type="ECO:0000256" key="2">
    <source>
        <dbReference type="ARBA" id="ARBA00022448"/>
    </source>
</evidence>
<comment type="subcellular location">
    <subcellularLocation>
        <location evidence="1">Cell membrane</location>
        <topology evidence="1">Multi-pass membrane protein</topology>
    </subcellularLocation>
</comment>
<keyword evidence="2" id="KW-0813">Transport</keyword>
<sequence length="471" mass="52635">MSELAIRTGKLSFKEKASYGIGIFSDSIPFNIICLYFLYYMTDVAGINPALAGTISLIAITWDAITDPIVGYLSDNWKSKNGRRRPFMIVGAIPEYLVLMLIFAPFTFSGNSGFAYYLIVAILFWTAYKTYVIPYTALGAEITQDFNERNSLRSYCGIFIYIAVWIASAGPMAIMDRVFAYGGTEKMSWSISAAIFGAVGLIGALTCWRFTRGKELIENNEERIKTNLYKNFVELYKIKPFRMIFFATLFFCINFSIASAAFVYLMSNNLGLDAGVQATYWTLNTVISLIYVPVITFVANRIGKKYAFICFFLIGIIGSLTFAVIGINDFSSLIIFTIVWNAANICFWTTGFSMIYDCCEADELINGERREGAISGFTSFAQKFGSAFGLWLSGVILSFTGYNGEVIEQTESALKGINLLNTLVPAIFMLIALAFIIRYPLNAKNFEALIKALELKREGKEYSTEGFEKLV</sequence>
<dbReference type="Pfam" id="PF13347">
    <property type="entry name" value="MFS_2"/>
    <property type="match status" value="1"/>
</dbReference>
<proteinExistence type="predicted"/>
<dbReference type="GO" id="GO:0005886">
    <property type="term" value="C:plasma membrane"/>
    <property type="evidence" value="ECO:0007669"/>
    <property type="project" value="UniProtKB-SubCell"/>
</dbReference>
<feature type="transmembrane region" description="Helical" evidence="8">
    <location>
        <begin position="333"/>
        <end position="359"/>
    </location>
</feature>
<dbReference type="GO" id="GO:0008643">
    <property type="term" value="P:carbohydrate transport"/>
    <property type="evidence" value="ECO:0007669"/>
    <property type="project" value="InterPro"/>
</dbReference>
<dbReference type="InterPro" id="IPR039672">
    <property type="entry name" value="MFS_2"/>
</dbReference>
<organism evidence="9 10">
    <name type="scientific">Sinanaerobacter chloroacetimidivorans</name>
    <dbReference type="NCBI Taxonomy" id="2818044"/>
    <lineage>
        <taxon>Bacteria</taxon>
        <taxon>Bacillati</taxon>
        <taxon>Bacillota</taxon>
        <taxon>Clostridia</taxon>
        <taxon>Peptostreptococcales</taxon>
        <taxon>Anaerovoracaceae</taxon>
        <taxon>Sinanaerobacter</taxon>
    </lineage>
</organism>
<gene>
    <name evidence="9" type="ORF">KCX82_05415</name>
</gene>
<dbReference type="PANTHER" id="PTHR11328:SF24">
    <property type="entry name" value="MAJOR FACILITATOR SUPERFAMILY (MFS) PROFILE DOMAIN-CONTAINING PROTEIN"/>
    <property type="match status" value="1"/>
</dbReference>
<evidence type="ECO:0000256" key="3">
    <source>
        <dbReference type="ARBA" id="ARBA00022475"/>
    </source>
</evidence>
<dbReference type="AlphaFoldDB" id="A0A8J7VYB4"/>
<evidence type="ECO:0000256" key="8">
    <source>
        <dbReference type="SAM" id="Phobius"/>
    </source>
</evidence>
<comment type="caution">
    <text evidence="9">The sequence shown here is derived from an EMBL/GenBank/DDBJ whole genome shotgun (WGS) entry which is preliminary data.</text>
</comment>
<feature type="transmembrane region" description="Helical" evidence="8">
    <location>
        <begin position="154"/>
        <end position="175"/>
    </location>
</feature>
<keyword evidence="4 8" id="KW-0812">Transmembrane</keyword>
<evidence type="ECO:0000256" key="5">
    <source>
        <dbReference type="ARBA" id="ARBA00022847"/>
    </source>
</evidence>
<evidence type="ECO:0000256" key="7">
    <source>
        <dbReference type="ARBA" id="ARBA00023136"/>
    </source>
</evidence>
<feature type="transmembrane region" description="Helical" evidence="8">
    <location>
        <begin position="306"/>
        <end position="327"/>
    </location>
</feature>
<reference evidence="9" key="1">
    <citation type="submission" date="2021-04" db="EMBL/GenBank/DDBJ databases">
        <title>Sinoanaerobacter chloroacetimidivorans sp. nov., an obligate anaerobic bacterium isolated from anaerobic sludge.</title>
        <authorList>
            <person name="Bao Y."/>
        </authorList>
    </citation>
    <scope>NUCLEOTIDE SEQUENCE</scope>
    <source>
        <strain evidence="9">BAD-6</strain>
    </source>
</reference>
<keyword evidence="3" id="KW-1003">Cell membrane</keyword>
<feature type="transmembrane region" description="Helical" evidence="8">
    <location>
        <begin position="278"/>
        <end position="299"/>
    </location>
</feature>
<evidence type="ECO:0000313" key="10">
    <source>
        <dbReference type="Proteomes" id="UP000675664"/>
    </source>
</evidence>
<feature type="transmembrane region" description="Helical" evidence="8">
    <location>
        <begin position="86"/>
        <end position="108"/>
    </location>
</feature>
<keyword evidence="6 8" id="KW-1133">Transmembrane helix</keyword>
<evidence type="ECO:0000313" key="9">
    <source>
        <dbReference type="EMBL" id="MBR0597299.1"/>
    </source>
</evidence>
<feature type="transmembrane region" description="Helical" evidence="8">
    <location>
        <begin position="187"/>
        <end position="208"/>
    </location>
</feature>